<evidence type="ECO:0000313" key="8">
    <source>
        <dbReference type="Proteomes" id="UP000590412"/>
    </source>
</evidence>
<protein>
    <submittedName>
        <fullName evidence="7">ZIP Zinc transporter family protein</fullName>
    </submittedName>
</protein>
<dbReference type="GO" id="GO:0005886">
    <property type="term" value="C:plasma membrane"/>
    <property type="evidence" value="ECO:0007669"/>
    <property type="project" value="TreeGrafter"/>
</dbReference>
<evidence type="ECO:0000313" key="7">
    <source>
        <dbReference type="EMBL" id="KAF6048640.1"/>
    </source>
</evidence>
<gene>
    <name evidence="7" type="ORF">FOB60_004024</name>
</gene>
<reference evidence="7" key="1">
    <citation type="submission" date="2020-03" db="EMBL/GenBank/DDBJ databases">
        <title>FDA dAtabase for Regulatory Grade micrObial Sequences (FDA-ARGOS): Supporting development and validation of Infectious Disease Dx tests.</title>
        <authorList>
            <person name="Campos J."/>
            <person name="Goldberg B."/>
            <person name="Tallon L."/>
            <person name="Sadzewicz L."/>
            <person name="Vavikolanu K."/>
            <person name="Mehta A."/>
            <person name="Aluvathingal J."/>
            <person name="Nadendla S."/>
            <person name="Nandy P."/>
            <person name="Geyer C."/>
            <person name="Yan Y."/>
            <person name="Sichtig H."/>
        </authorList>
    </citation>
    <scope>NUCLEOTIDE SEQUENCE [LARGE SCALE GENOMIC DNA]</scope>
    <source>
        <strain evidence="7">FDAARGOS_652</strain>
    </source>
</reference>
<dbReference type="Proteomes" id="UP000590412">
    <property type="component" value="Unassembled WGS sequence"/>
</dbReference>
<feature type="transmembrane region" description="Helical" evidence="5">
    <location>
        <begin position="362"/>
        <end position="381"/>
    </location>
</feature>
<keyword evidence="6" id="KW-0732">Signal</keyword>
<dbReference type="Pfam" id="PF02535">
    <property type="entry name" value="Zip"/>
    <property type="match status" value="1"/>
</dbReference>
<feature type="chain" id="PRO_5036488443" evidence="6">
    <location>
        <begin position="24"/>
        <end position="618"/>
    </location>
</feature>
<dbReference type="InterPro" id="IPR003689">
    <property type="entry name" value="ZIP"/>
</dbReference>
<evidence type="ECO:0000256" key="3">
    <source>
        <dbReference type="ARBA" id="ARBA00022989"/>
    </source>
</evidence>
<sequence length="618" mass="67920">MKFTGLTSVPIIALLATQICANAVKERINLGEQLVTLTVRADEEHDHEHEEGASNTTVTGCHMHGDVQYCIDWDGKEGYIEPKQDNPQSNYTGCHLHGTEVHCKNGDEELQFVRADEEHDHEHEEGASNTTVTGCHMHGDVQYCIDWDGKEGYIEPKQDNPQSNYTGCHLHGTEVHCKNGDEELQFVRVEDDDEDEHDHGHSTSNTTVTGCHMHGDVQYCIDWDGKEGYIEPKQDNPQSNYTGCHLHGTEVHCKNGDEELQFVRVNEASTTTSESSSTSGVSCHFHAGVEHCVDENGNTVHGADGETCERVDRDYDIPLRIGLLFVILVTSAIGSFGPLVLRSFFKISSENIIITIVKQFGTGVVISTALVHLMTHAFLMWSNECIHLAYEGTGASITMAGIFIAFVIEYIAYRFLSYRLSKLAGSKENASEDDAVINEATKTVSDEEETTSLNGSSKAMHDKLSVVILEAGIVFHSILIGITLVVAADSYFITLFIVIVFHQFFEGLALGSRIIELRDSVWLKILMAAVFAIITPVGMAIGIGTLHEFNGNDPSTIIALGTLDSFSAGVLLWTGLIEMWAHDWLFGNLRHAGVVHTSFALIALIAGLVLMSVLGKWA</sequence>
<comment type="subcellular location">
    <subcellularLocation>
        <location evidence="1">Membrane</location>
        <topology evidence="1">Multi-pass membrane protein</topology>
    </subcellularLocation>
</comment>
<keyword evidence="3 5" id="KW-1133">Transmembrane helix</keyword>
<organism evidence="7 8">
    <name type="scientific">Candida parapsilosis</name>
    <name type="common">Yeast</name>
    <dbReference type="NCBI Taxonomy" id="5480"/>
    <lineage>
        <taxon>Eukaryota</taxon>
        <taxon>Fungi</taxon>
        <taxon>Dikarya</taxon>
        <taxon>Ascomycota</taxon>
        <taxon>Saccharomycotina</taxon>
        <taxon>Pichiomycetes</taxon>
        <taxon>Debaryomycetaceae</taxon>
        <taxon>Candida/Lodderomyces clade</taxon>
        <taxon>Candida</taxon>
    </lineage>
</organism>
<keyword evidence="4 5" id="KW-0472">Membrane</keyword>
<feature type="transmembrane region" description="Helical" evidence="5">
    <location>
        <begin position="491"/>
        <end position="509"/>
    </location>
</feature>
<comment type="caution">
    <text evidence="7">The sequence shown here is derived from an EMBL/GenBank/DDBJ whole genome shotgun (WGS) entry which is preliminary data.</text>
</comment>
<feature type="transmembrane region" description="Helical" evidence="5">
    <location>
        <begin position="464"/>
        <end position="485"/>
    </location>
</feature>
<feature type="transmembrane region" description="Helical" evidence="5">
    <location>
        <begin position="321"/>
        <end position="341"/>
    </location>
</feature>
<dbReference type="SMART" id="SM00710">
    <property type="entry name" value="PbH1"/>
    <property type="match status" value="3"/>
</dbReference>
<feature type="transmembrane region" description="Helical" evidence="5">
    <location>
        <begin position="593"/>
        <end position="614"/>
    </location>
</feature>
<feature type="signal peptide" evidence="6">
    <location>
        <begin position="1"/>
        <end position="23"/>
    </location>
</feature>
<evidence type="ECO:0000256" key="4">
    <source>
        <dbReference type="ARBA" id="ARBA00023136"/>
    </source>
</evidence>
<dbReference type="PANTHER" id="PTHR11040">
    <property type="entry name" value="ZINC/IRON TRANSPORTER"/>
    <property type="match status" value="1"/>
</dbReference>
<evidence type="ECO:0000256" key="2">
    <source>
        <dbReference type="ARBA" id="ARBA00022692"/>
    </source>
</evidence>
<evidence type="ECO:0000256" key="1">
    <source>
        <dbReference type="ARBA" id="ARBA00004141"/>
    </source>
</evidence>
<feature type="transmembrane region" description="Helical" evidence="5">
    <location>
        <begin position="557"/>
        <end position="581"/>
    </location>
</feature>
<proteinExistence type="predicted"/>
<dbReference type="PANTHER" id="PTHR11040:SF44">
    <property type="entry name" value="PROTEIN ZNTC-RELATED"/>
    <property type="match status" value="1"/>
</dbReference>
<feature type="transmembrane region" description="Helical" evidence="5">
    <location>
        <begin position="393"/>
        <end position="413"/>
    </location>
</feature>
<feature type="transmembrane region" description="Helical" evidence="5">
    <location>
        <begin position="521"/>
        <end position="545"/>
    </location>
</feature>
<dbReference type="InterPro" id="IPR006626">
    <property type="entry name" value="PbH1"/>
</dbReference>
<evidence type="ECO:0000256" key="5">
    <source>
        <dbReference type="SAM" id="Phobius"/>
    </source>
</evidence>
<name>A0A8X7NHF1_CANPA</name>
<keyword evidence="2 5" id="KW-0812">Transmembrane</keyword>
<accession>A0A8X7NHF1</accession>
<dbReference type="GO" id="GO:0005385">
    <property type="term" value="F:zinc ion transmembrane transporter activity"/>
    <property type="evidence" value="ECO:0007669"/>
    <property type="project" value="TreeGrafter"/>
</dbReference>
<evidence type="ECO:0000256" key="6">
    <source>
        <dbReference type="SAM" id="SignalP"/>
    </source>
</evidence>
<dbReference type="EMBL" id="JABWAB010000006">
    <property type="protein sequence ID" value="KAF6048640.1"/>
    <property type="molecule type" value="Genomic_DNA"/>
</dbReference>
<dbReference type="AlphaFoldDB" id="A0A8X7NHF1"/>